<dbReference type="PANTHER" id="PTHR31205:SF86">
    <property type="entry name" value="DUF569 DOMAIN-CONTAINING PROTEIN"/>
    <property type="match status" value="1"/>
</dbReference>
<dbReference type="SUPFAM" id="SSF50405">
    <property type="entry name" value="Actin-crosslinking proteins"/>
    <property type="match status" value="2"/>
</dbReference>
<comment type="caution">
    <text evidence="3">The sequence shown here is derived from an EMBL/GenBank/DDBJ whole genome shotgun (WGS) entry which is preliminary data.</text>
</comment>
<dbReference type="KEGG" id="sbi:8070865"/>
<gene>
    <name evidence="3" type="ORF">BDA96_10G057100</name>
</gene>
<dbReference type="Proteomes" id="UP000807115">
    <property type="component" value="Chromosome 10"/>
</dbReference>
<feature type="domain" description="DUF569" evidence="1">
    <location>
        <begin position="1"/>
        <end position="116"/>
    </location>
</feature>
<dbReference type="EMBL" id="CM027689">
    <property type="protein sequence ID" value="KAG0512927.1"/>
    <property type="molecule type" value="Genomic_DNA"/>
</dbReference>
<evidence type="ECO:0000259" key="2">
    <source>
        <dbReference type="Pfam" id="PF22932"/>
    </source>
</evidence>
<dbReference type="Pfam" id="PF22932">
    <property type="entry name" value="Ubiq_DUF_assoc"/>
    <property type="match status" value="1"/>
</dbReference>
<dbReference type="OMA" id="MFGERIC"/>
<evidence type="ECO:0000259" key="1">
    <source>
        <dbReference type="Pfam" id="PF04601"/>
    </source>
</evidence>
<organism evidence="3 4">
    <name type="scientific">Sorghum bicolor</name>
    <name type="common">Sorghum</name>
    <name type="synonym">Sorghum vulgare</name>
    <dbReference type="NCBI Taxonomy" id="4558"/>
    <lineage>
        <taxon>Eukaryota</taxon>
        <taxon>Viridiplantae</taxon>
        <taxon>Streptophyta</taxon>
        <taxon>Embryophyta</taxon>
        <taxon>Tracheophyta</taxon>
        <taxon>Spermatophyta</taxon>
        <taxon>Magnoliopsida</taxon>
        <taxon>Liliopsida</taxon>
        <taxon>Poales</taxon>
        <taxon>Poaceae</taxon>
        <taxon>PACMAD clade</taxon>
        <taxon>Panicoideae</taxon>
        <taxon>Andropogonodae</taxon>
        <taxon>Andropogoneae</taxon>
        <taxon>Sorghinae</taxon>
        <taxon>Sorghum</taxon>
    </lineage>
</organism>
<evidence type="ECO:0000313" key="3">
    <source>
        <dbReference type="EMBL" id="KAG0512927.1"/>
    </source>
</evidence>
<reference evidence="3" key="1">
    <citation type="journal article" date="2019" name="BMC Genomics">
        <title>A new reference genome for Sorghum bicolor reveals high levels of sequence similarity between sweet and grain genotypes: implications for the genetics of sugar metabolism.</title>
        <authorList>
            <person name="Cooper E.A."/>
            <person name="Brenton Z.W."/>
            <person name="Flinn B.S."/>
            <person name="Jenkins J."/>
            <person name="Shu S."/>
            <person name="Flowers D."/>
            <person name="Luo F."/>
            <person name="Wang Y."/>
            <person name="Xia P."/>
            <person name="Barry K."/>
            <person name="Daum C."/>
            <person name="Lipzen A."/>
            <person name="Yoshinaga Y."/>
            <person name="Schmutz J."/>
            <person name="Saski C."/>
            <person name="Vermerris W."/>
            <person name="Kresovich S."/>
        </authorList>
    </citation>
    <scope>NUCLEOTIDE SEQUENCE</scope>
</reference>
<dbReference type="InterPro" id="IPR008999">
    <property type="entry name" value="Actin-crosslinking"/>
</dbReference>
<dbReference type="InterPro" id="IPR054726">
    <property type="entry name" value="Ubiq_DUF569-assoc"/>
</dbReference>
<feature type="domain" description="DUF569" evidence="1">
    <location>
        <begin position="154"/>
        <end position="294"/>
    </location>
</feature>
<dbReference type="CDD" id="cd23340">
    <property type="entry name" value="beta-trefoil_FSCN_ACP-like"/>
    <property type="match status" value="2"/>
</dbReference>
<dbReference type="AlphaFoldDB" id="A0A921PZL6"/>
<proteinExistence type="predicted"/>
<protein>
    <recommendedName>
        <fullName evidence="5">DUF569 domain-containing protein</fullName>
    </recommendedName>
</protein>
<evidence type="ECO:0000313" key="4">
    <source>
        <dbReference type="Proteomes" id="UP000807115"/>
    </source>
</evidence>
<dbReference type="Gramene" id="EER89245">
    <property type="protein sequence ID" value="EER89245"/>
    <property type="gene ID" value="SORBI_3010G048800"/>
</dbReference>
<dbReference type="PANTHER" id="PTHR31205">
    <property type="entry name" value="ACTIN CROSS-LINKING PROTEIN (DUF569)"/>
    <property type="match status" value="1"/>
</dbReference>
<evidence type="ECO:0008006" key="5">
    <source>
        <dbReference type="Google" id="ProtNLM"/>
    </source>
</evidence>
<accession>A0A921PZL6</accession>
<reference evidence="3" key="2">
    <citation type="submission" date="2020-10" db="EMBL/GenBank/DDBJ databases">
        <authorList>
            <person name="Cooper E.A."/>
            <person name="Brenton Z.W."/>
            <person name="Flinn B.S."/>
            <person name="Jenkins J."/>
            <person name="Shu S."/>
            <person name="Flowers D."/>
            <person name="Luo F."/>
            <person name="Wang Y."/>
            <person name="Xia P."/>
            <person name="Barry K."/>
            <person name="Daum C."/>
            <person name="Lipzen A."/>
            <person name="Yoshinaga Y."/>
            <person name="Schmutz J."/>
            <person name="Saski C."/>
            <person name="Vermerris W."/>
            <person name="Kresovich S."/>
        </authorList>
    </citation>
    <scope>NUCLEOTIDE SEQUENCE</scope>
</reference>
<dbReference type="Gene3D" id="2.80.10.50">
    <property type="match status" value="1"/>
</dbReference>
<dbReference type="InterPro" id="IPR007679">
    <property type="entry name" value="DUF569"/>
</dbReference>
<feature type="domain" description="DUF569" evidence="2">
    <location>
        <begin position="466"/>
        <end position="542"/>
    </location>
</feature>
<sequence>MEQFPDGVLVRLRSREQGGYLNADEDGRGVSLSWDLKSMSMAWNVHRVLHDGSTCFVLQSATYGRYLAASSDPAPLGHRVVLGSYDDSILWKAVELGNAGYILLRHVSNRLLRAIGRQQSGVCIDVAQHQSTMMHWKVETIPTSPTARPAAAIEYFSYGALVRLQSRVHGGYLHADEDGMGVSLSGHLGSMNLAWKVHRVLHGGSTSVRLQSAYHGRYLAASSEPAPPGHLGRRVVVGDCDRNVDRVQWEAVSSGVAGYILLRHVSDRLLRADGRYSGVSIDVASNHQSATMHWKVETIPRPARPPPSEAAMEQFSDGAYVRLRSRVNGQYLRADEGGVRVYFRPYCCALNAAWRVHRVLHRGTSLILLQNAAYGRYLGYHSDNPNSSPILVKSVYYNDIKQQDLHWEGRSHPGGDSEIFLVNGGGRPLINPEDNTWTPLVLEFIPSRSGLAPDLPVPSAEVGFFRRLIIYMQGDELGNKDFTTARAMMFQGRSVSRLRAELADSVDERRVAMCLWAGMHGRLIPLISDLPANNQTIEVILFVSWSQGGDLRV</sequence>
<dbReference type="Pfam" id="PF04601">
    <property type="entry name" value="DUF569"/>
    <property type="match status" value="2"/>
</dbReference>
<name>A0A921PZL6_SORBI</name>